<dbReference type="EMBL" id="CP012154">
    <property type="protein sequence ID" value="AKS40466.1"/>
    <property type="molecule type" value="Genomic_DNA"/>
</dbReference>
<keyword evidence="2" id="KW-1185">Reference proteome</keyword>
<proteinExistence type="predicted"/>
<dbReference type="KEGG" id="wma:WM2015_75"/>
<reference evidence="1 2" key="1">
    <citation type="submission" date="2015-07" db="EMBL/GenBank/DDBJ databases">
        <authorList>
            <person name="Noorani M."/>
        </authorList>
    </citation>
    <scope>NUCLEOTIDE SEQUENCE [LARGE SCALE GENOMIC DNA]</scope>
    <source>
        <strain evidence="1 2">KCTC 42284</strain>
    </source>
</reference>
<sequence>MRCKTRFPAIAIALIAAVLSVPSALAQTVTKTYDPAGLISVDGNGTYGLTLPGVDFTAADFPPGSVITDVDVSVVWFKTDGSCNTPGTGNSFHDETNFRIDGPGSNQILAPPGTWSGATSIDCCVTTDFDQSAAAIPSGVPTTGTFLPNGGDLNAYLGLDGVSSWSLSVGDTGTGDPLCIDSYSVTVTAEVPSFDMGNTDINTCTGTFYDDGGTANYSNNQQLEMLVCSDNGGPIQMDFSSFNIEAGFDGLWIWDGADRSTAPPANTLEDPTLPPGNVLFDGATGSAWSTWWGTNNPGTLIGTSGCLGFYFSSDGSVTAPGWEAAISCPAVDYGDAPDSPGGAATGNPYPSLIEHDGAGHIDAGPFLGALRDSEADGQPDATATGDDLGGSDDEDGVVFTTPLVAGQGATVDITASGAGLLNAWIDFNGNGSWADPGEQIFTDLALVAGANNGLGFSVPVVAALPQTFARFRFSQAGGLSYDGIAVDGEVEDYEVSIGACSTTVSNTNDTGPGSLRDAISCANLTPGLDTIDFDIAGPLPYVIQPASALPTITETIIIDGTTEPDFTTVPIVILAGTMAGAGASGLSINGDGSQIRGIMIANFDGPGIEIVGSDNLIGGLSPTDFNFFSGNATGVQLNGPGNGNRILGSRFSQNVGLGIDIAPVGVNANDVDDADGGPNRRQNFPDISAAILAGPNLELSYSVPSIAPNSAFPIRVEFFIADADGLEGNFFLGSDSYAEGSSPTVVLPALSAVPGDFIVATATDADGNTSEFSAAAVVVDPAVDLAITKTDGVSSVVPGLSTTYTISVSNLSAFDAIGANVSDSFPAGTSCSWTCVASAGSACTAGPVAGNINDTVDLLAGGLLTYTATCGIAASATGTLVNTATVTVPVGINDPVPGNNNATDTNTLNPQADLFATKSDGQTEATPGESVTYSIGVSNVGPSDAPGSLVTDTAPAACTAFDWTCVASGGGSCTAAGSGSISDTVDLPVGASLSYSATCTIDPAATGTLDNTVSVATAAGITEVNGTDNSSTDSDTLGASSDLSISKLAQGVPDPILIGSTFSYLISADNAGPSDATNVVVLDSLPAGLDYVSDDCGASFSAPDWTWTIGNLASGDSASCTLEVSVSALGAISNTVSISSDSNDPDGANNADTAVLIGAQATDVGITLTSDASPDLGPGDSFTYTVTGTNNGPGTATGLDFTLVLSARTSFVSSTCGAVLSGDTLSWSVASLAEFDSTSCEITVLVTGAGTILATASVATETADPDPVNNSGELIFGIAGIPVPIFGPLGLLLLMLLSLGVGVLVLRRS</sequence>
<dbReference type="RefSeq" id="WP_049724183.1">
    <property type="nucleotide sequence ID" value="NZ_CP012154.1"/>
</dbReference>
<dbReference type="PATRIC" id="fig|1579979.3.peg.79"/>
<dbReference type="Pfam" id="PF20009">
    <property type="entry name" value="GEVED"/>
    <property type="match status" value="1"/>
</dbReference>
<dbReference type="Pfam" id="PF01345">
    <property type="entry name" value="DUF11"/>
    <property type="match status" value="4"/>
</dbReference>
<gene>
    <name evidence="1" type="ORF">WM2015_75</name>
</gene>
<dbReference type="Gene3D" id="2.60.120.290">
    <property type="entry name" value="Spermadhesin, CUB domain"/>
    <property type="match status" value="1"/>
</dbReference>
<dbReference type="STRING" id="1579979.WM2015_75"/>
<dbReference type="InterPro" id="IPR001434">
    <property type="entry name" value="OmcB-like_DUF11"/>
</dbReference>
<evidence type="ECO:0000313" key="1">
    <source>
        <dbReference type="EMBL" id="AKS40466.1"/>
    </source>
</evidence>
<dbReference type="SUPFAM" id="SSF49854">
    <property type="entry name" value="Spermadhesin, CUB domain"/>
    <property type="match status" value="1"/>
</dbReference>
<dbReference type="Proteomes" id="UP000066624">
    <property type="component" value="Chromosome"/>
</dbReference>
<dbReference type="NCBIfam" id="TIGR01451">
    <property type="entry name" value="B_ant_repeat"/>
    <property type="match status" value="3"/>
</dbReference>
<name>A0A0K0XS64_9GAMM</name>
<organism evidence="1 2">
    <name type="scientific">Wenzhouxiangella marina</name>
    <dbReference type="NCBI Taxonomy" id="1579979"/>
    <lineage>
        <taxon>Bacteria</taxon>
        <taxon>Pseudomonadati</taxon>
        <taxon>Pseudomonadota</taxon>
        <taxon>Gammaproteobacteria</taxon>
        <taxon>Chromatiales</taxon>
        <taxon>Wenzhouxiangellaceae</taxon>
        <taxon>Wenzhouxiangella</taxon>
    </lineage>
</organism>
<evidence type="ECO:0000313" key="2">
    <source>
        <dbReference type="Proteomes" id="UP000066624"/>
    </source>
</evidence>
<dbReference type="InterPro" id="IPR035914">
    <property type="entry name" value="Sperma_CUB_dom_sf"/>
</dbReference>
<protein>
    <submittedName>
        <fullName evidence="1">Uncharacterized protein</fullName>
    </submittedName>
</protein>
<dbReference type="Gene3D" id="2.60.40.10">
    <property type="entry name" value="Immunoglobulins"/>
    <property type="match status" value="3"/>
</dbReference>
<accession>A0A0K0XS64</accession>
<dbReference type="InterPro" id="IPR045474">
    <property type="entry name" value="GEVED"/>
</dbReference>
<dbReference type="PANTHER" id="PTHR34819:SF3">
    <property type="entry name" value="CELL SURFACE PROTEIN"/>
    <property type="match status" value="1"/>
</dbReference>
<dbReference type="InterPro" id="IPR047589">
    <property type="entry name" value="DUF11_rpt"/>
</dbReference>
<dbReference type="PANTHER" id="PTHR34819">
    <property type="entry name" value="LARGE CYSTEINE-RICH PERIPLASMIC PROTEIN OMCB"/>
    <property type="match status" value="1"/>
</dbReference>
<dbReference type="InterPro" id="IPR013783">
    <property type="entry name" value="Ig-like_fold"/>
</dbReference>
<dbReference type="InterPro" id="IPR051172">
    <property type="entry name" value="Chlamydia_OmcB"/>
</dbReference>